<dbReference type="Pfam" id="PF13091">
    <property type="entry name" value="PLDc_2"/>
    <property type="match status" value="2"/>
</dbReference>
<evidence type="ECO:0000259" key="1">
    <source>
        <dbReference type="PROSITE" id="PS50035"/>
    </source>
</evidence>
<sequence>MCKNYAASEIRVFMDSDHFFEQLTADVQNARHSVSIQCMSFEADQVGTKLIELLGSKPTLERTLLIDDYSRFVVNDTFLNAPQGWMNKNNARKERQALDGLLKQARQSGIRVKFTNPMGFLMHRYPARNHKKMVLVDEEISYLGGMNFTEHNFEWSDTMVRHTNPDIAAALKVSFQADLNETTPPPITEINPKTVLYLLNGWKTKEAYTNLLERVTSSSKVVALSPYISYPMLDAIASVPDNQVILPKANNKPLMHYIHNLKRYSEINFKYVSGKMVHAKMLILDDEVAVYGSSNFDVISYFFEKEVVIVNKNPELIKQLTSFTSQLINK</sequence>
<comment type="caution">
    <text evidence="2">The sequence shown here is derived from an EMBL/GenBank/DDBJ whole genome shotgun (WGS) entry which is preliminary data.</text>
</comment>
<gene>
    <name evidence="2" type="ORF">NM125_06160</name>
</gene>
<dbReference type="RefSeq" id="WP_255133853.1">
    <property type="nucleotide sequence ID" value="NZ_JANDBC010000001.1"/>
</dbReference>
<keyword evidence="3" id="KW-1185">Reference proteome</keyword>
<dbReference type="InterPro" id="IPR025202">
    <property type="entry name" value="PLD-like_dom"/>
</dbReference>
<proteinExistence type="predicted"/>
<evidence type="ECO:0000313" key="3">
    <source>
        <dbReference type="Proteomes" id="UP001139125"/>
    </source>
</evidence>
<dbReference type="PANTHER" id="PTHR21248">
    <property type="entry name" value="CARDIOLIPIN SYNTHASE"/>
    <property type="match status" value="1"/>
</dbReference>
<feature type="domain" description="PLD phosphodiesterase" evidence="1">
    <location>
        <begin position="273"/>
        <end position="300"/>
    </location>
</feature>
<dbReference type="Gene3D" id="3.30.870.10">
    <property type="entry name" value="Endonuclease Chain A"/>
    <property type="match status" value="2"/>
</dbReference>
<name>A0A9X2RD56_9BACT</name>
<accession>A0A9X2RD56</accession>
<organism evidence="2 3">
    <name type="scientific">Gracilimonas sediminicola</name>
    <dbReference type="NCBI Taxonomy" id="2952158"/>
    <lineage>
        <taxon>Bacteria</taxon>
        <taxon>Pseudomonadati</taxon>
        <taxon>Balneolota</taxon>
        <taxon>Balneolia</taxon>
        <taxon>Balneolales</taxon>
        <taxon>Balneolaceae</taxon>
        <taxon>Gracilimonas</taxon>
    </lineage>
</organism>
<reference evidence="2" key="1">
    <citation type="submission" date="2022-06" db="EMBL/GenBank/DDBJ databases">
        <title>Gracilimonas sp. CAU 1638 isolated from sea sediment.</title>
        <authorList>
            <person name="Kim W."/>
        </authorList>
    </citation>
    <scope>NUCLEOTIDE SEQUENCE</scope>
    <source>
        <strain evidence="2">CAU 1638</strain>
    </source>
</reference>
<dbReference type="EMBL" id="JANDBC010000001">
    <property type="protein sequence ID" value="MCP9291161.1"/>
    <property type="molecule type" value="Genomic_DNA"/>
</dbReference>
<feature type="domain" description="PLD phosphodiesterase" evidence="1">
    <location>
        <begin position="125"/>
        <end position="152"/>
    </location>
</feature>
<dbReference type="SUPFAM" id="SSF56024">
    <property type="entry name" value="Phospholipase D/nuclease"/>
    <property type="match status" value="2"/>
</dbReference>
<dbReference type="GO" id="GO:0032049">
    <property type="term" value="P:cardiolipin biosynthetic process"/>
    <property type="evidence" value="ECO:0007669"/>
    <property type="project" value="UniProtKB-ARBA"/>
</dbReference>
<dbReference type="GO" id="GO:0030572">
    <property type="term" value="F:phosphatidyltransferase activity"/>
    <property type="evidence" value="ECO:0007669"/>
    <property type="project" value="UniProtKB-ARBA"/>
</dbReference>
<dbReference type="Proteomes" id="UP001139125">
    <property type="component" value="Unassembled WGS sequence"/>
</dbReference>
<evidence type="ECO:0000313" key="2">
    <source>
        <dbReference type="EMBL" id="MCP9291161.1"/>
    </source>
</evidence>
<dbReference type="AlphaFoldDB" id="A0A9X2RD56"/>
<protein>
    <submittedName>
        <fullName evidence="2">Phosphatidylserine/phosphatidylglycerophosphate/ cardiolipin synthase family protein</fullName>
    </submittedName>
</protein>
<dbReference type="PANTHER" id="PTHR21248:SF22">
    <property type="entry name" value="PHOSPHOLIPASE D"/>
    <property type="match status" value="1"/>
</dbReference>
<dbReference type="PROSITE" id="PS50035">
    <property type="entry name" value="PLD"/>
    <property type="match status" value="2"/>
</dbReference>
<dbReference type="SMART" id="SM00155">
    <property type="entry name" value="PLDc"/>
    <property type="match status" value="2"/>
</dbReference>
<dbReference type="InterPro" id="IPR001736">
    <property type="entry name" value="PLipase_D/transphosphatidylase"/>
</dbReference>